<feature type="signal peptide" evidence="1">
    <location>
        <begin position="1"/>
        <end position="23"/>
    </location>
</feature>
<dbReference type="EMBL" id="JBEXPZ010000023">
    <property type="protein sequence ID" value="MET9846627.1"/>
    <property type="molecule type" value="Genomic_DNA"/>
</dbReference>
<protein>
    <recommendedName>
        <fullName evidence="4">Alpha amylase inhibitor</fullName>
    </recommendedName>
</protein>
<gene>
    <name evidence="2" type="ORF">ABZZ21_19070</name>
</gene>
<evidence type="ECO:0000313" key="3">
    <source>
        <dbReference type="Proteomes" id="UP001550210"/>
    </source>
</evidence>
<reference evidence="2 3" key="1">
    <citation type="submission" date="2024-06" db="EMBL/GenBank/DDBJ databases">
        <title>The Natural Products Discovery Center: Release of the First 8490 Sequenced Strains for Exploring Actinobacteria Biosynthetic Diversity.</title>
        <authorList>
            <person name="Kalkreuter E."/>
            <person name="Kautsar S.A."/>
            <person name="Yang D."/>
            <person name="Bader C.D."/>
            <person name="Teijaro C.N."/>
            <person name="Fluegel L."/>
            <person name="Davis C.M."/>
            <person name="Simpson J.R."/>
            <person name="Lauterbach L."/>
            <person name="Steele A.D."/>
            <person name="Gui C."/>
            <person name="Meng S."/>
            <person name="Li G."/>
            <person name="Viehrig K."/>
            <person name="Ye F."/>
            <person name="Su P."/>
            <person name="Kiefer A.F."/>
            <person name="Nichols A."/>
            <person name="Cepeda A.J."/>
            <person name="Yan W."/>
            <person name="Fan B."/>
            <person name="Jiang Y."/>
            <person name="Adhikari A."/>
            <person name="Zheng C.-J."/>
            <person name="Schuster L."/>
            <person name="Cowan T.M."/>
            <person name="Smanski M.J."/>
            <person name="Chevrette M.G."/>
            <person name="De Carvalho L.P.S."/>
            <person name="Shen B."/>
        </authorList>
    </citation>
    <scope>NUCLEOTIDE SEQUENCE [LARGE SCALE GENOMIC DNA]</scope>
    <source>
        <strain evidence="2 3">NPDC006434</strain>
    </source>
</reference>
<keyword evidence="1" id="KW-0732">Signal</keyword>
<sequence length="120" mass="12125">MLRSAATVLLASASLCAAAPAQAAAQQPDLPCSVGLQKVGDAATSVITVSVQCQETRTVSVEVTANGIALASLRQTVQADLRQTVTIRVPKVPQVCATLQGNGQTITLCAPAAFTLPAPA</sequence>
<accession>A0ABV2UYI8</accession>
<proteinExistence type="predicted"/>
<evidence type="ECO:0000256" key="1">
    <source>
        <dbReference type="SAM" id="SignalP"/>
    </source>
</evidence>
<evidence type="ECO:0008006" key="4">
    <source>
        <dbReference type="Google" id="ProtNLM"/>
    </source>
</evidence>
<feature type="chain" id="PRO_5046357461" description="Alpha amylase inhibitor" evidence="1">
    <location>
        <begin position="24"/>
        <end position="120"/>
    </location>
</feature>
<dbReference type="RefSeq" id="WP_355397917.1">
    <property type="nucleotide sequence ID" value="NZ_JBEGHN010000012.1"/>
</dbReference>
<organism evidence="2 3">
    <name type="scientific">Streptomyces ossamyceticus</name>
    <dbReference type="NCBI Taxonomy" id="249581"/>
    <lineage>
        <taxon>Bacteria</taxon>
        <taxon>Bacillati</taxon>
        <taxon>Actinomycetota</taxon>
        <taxon>Actinomycetes</taxon>
        <taxon>Kitasatosporales</taxon>
        <taxon>Streptomycetaceae</taxon>
        <taxon>Streptomyces</taxon>
    </lineage>
</organism>
<comment type="caution">
    <text evidence="2">The sequence shown here is derived from an EMBL/GenBank/DDBJ whole genome shotgun (WGS) entry which is preliminary data.</text>
</comment>
<evidence type="ECO:0000313" key="2">
    <source>
        <dbReference type="EMBL" id="MET9846627.1"/>
    </source>
</evidence>
<name>A0ABV2UYI8_9ACTN</name>
<dbReference type="Proteomes" id="UP001550210">
    <property type="component" value="Unassembled WGS sequence"/>
</dbReference>
<keyword evidence="3" id="KW-1185">Reference proteome</keyword>